<evidence type="ECO:0000256" key="1">
    <source>
        <dbReference type="SAM" id="Phobius"/>
    </source>
</evidence>
<keyword evidence="1" id="KW-0812">Transmembrane</keyword>
<dbReference type="HOGENOM" id="CLU_1215548_0_0_1"/>
<dbReference type="EMBL" id="KK207877">
    <property type="protein sequence ID" value="EZF50809.1"/>
    <property type="molecule type" value="Genomic_DNA"/>
</dbReference>
<feature type="transmembrane region" description="Helical" evidence="1">
    <location>
        <begin position="93"/>
        <end position="111"/>
    </location>
</feature>
<protein>
    <submittedName>
        <fullName evidence="2">Uncharacterized protein</fullName>
    </submittedName>
</protein>
<feature type="transmembrane region" description="Helical" evidence="1">
    <location>
        <begin position="185"/>
        <end position="206"/>
    </location>
</feature>
<accession>A0A022VXY4</accession>
<reference evidence="2" key="1">
    <citation type="submission" date="2014-02" db="EMBL/GenBank/DDBJ databases">
        <title>The Genome Sequence of Trichophyton rubrum (morphotype fischeri) CBS 288.86.</title>
        <authorList>
            <consortium name="The Broad Institute Genomics Platform"/>
            <person name="Cuomo C.A."/>
            <person name="White T.C."/>
            <person name="Graser Y."/>
            <person name="Martinez-Rossi N."/>
            <person name="Heitman J."/>
            <person name="Young S.K."/>
            <person name="Zeng Q."/>
            <person name="Gargeya S."/>
            <person name="Abouelleil A."/>
            <person name="Alvarado L."/>
            <person name="Chapman S.B."/>
            <person name="Gainer-Dewar J."/>
            <person name="Goldberg J."/>
            <person name="Griggs A."/>
            <person name="Gujja S."/>
            <person name="Hansen M."/>
            <person name="Howarth C."/>
            <person name="Imamovic A."/>
            <person name="Larimer J."/>
            <person name="Martinez D."/>
            <person name="Murphy C."/>
            <person name="Pearson M.D."/>
            <person name="Persinoti G."/>
            <person name="Poon T."/>
            <person name="Priest M."/>
            <person name="Roberts A.D."/>
            <person name="Saif S."/>
            <person name="Shea T.D."/>
            <person name="Sykes S.N."/>
            <person name="Wortman J."/>
            <person name="Nusbaum C."/>
            <person name="Birren B."/>
        </authorList>
    </citation>
    <scope>NUCLEOTIDE SEQUENCE [LARGE SCALE GENOMIC DNA]</scope>
    <source>
        <strain evidence="2">CBS 288.86</strain>
    </source>
</reference>
<name>A0A022VXY4_TRIRU</name>
<dbReference type="OrthoDB" id="2585655at2759"/>
<keyword evidence="1" id="KW-1133">Transmembrane helix</keyword>
<organism evidence="2">
    <name type="scientific">Trichophyton rubrum CBS 288.86</name>
    <dbReference type="NCBI Taxonomy" id="1215330"/>
    <lineage>
        <taxon>Eukaryota</taxon>
        <taxon>Fungi</taxon>
        <taxon>Dikarya</taxon>
        <taxon>Ascomycota</taxon>
        <taxon>Pezizomycotina</taxon>
        <taxon>Eurotiomycetes</taxon>
        <taxon>Eurotiomycetidae</taxon>
        <taxon>Onygenales</taxon>
        <taxon>Arthrodermataceae</taxon>
        <taxon>Trichophyton</taxon>
    </lineage>
</organism>
<gene>
    <name evidence="2" type="ORF">H103_05890</name>
</gene>
<evidence type="ECO:0000313" key="2">
    <source>
        <dbReference type="EMBL" id="EZF50809.1"/>
    </source>
</evidence>
<dbReference type="AlphaFoldDB" id="A0A022VXY4"/>
<sequence>MASDIPHSTEYYCNAASVMPVPDSRALSLLLAIMRWSSKLAPQTATYLIGATLPLHNYLPRGQHTGLGTYAPPRDCSGALPGAVDAEKLEARLVGLLGYINVVLGVVILGVTLQKPQSFDCTLVGFAISNLGLQLVTTPLKMSCIGCHVSQALSALQLINVIQQTISFTIPFWSPNLNEAAGYRLGSGIEVMISVIFYVLSLIIILKRPCLEADYPSERNGQPYYKPA</sequence>
<dbReference type="Proteomes" id="UP000023758">
    <property type="component" value="Unassembled WGS sequence"/>
</dbReference>
<keyword evidence="1" id="KW-0472">Membrane</keyword>
<proteinExistence type="predicted"/>